<dbReference type="EMBL" id="JWZT01004873">
    <property type="protein sequence ID" value="KII62815.1"/>
    <property type="molecule type" value="Genomic_DNA"/>
</dbReference>
<accession>A0A0C2M700</accession>
<comment type="caution">
    <text evidence="2">The sequence shown here is derived from an EMBL/GenBank/DDBJ whole genome shotgun (WGS) entry which is preliminary data.</text>
</comment>
<sequence>MSLIHFEYFYYPPAAEFSVMFFEPFGGFAFFRRLHGTRERTMGARCAVFEQADMRTPYLMALVGHLVLAIHDLVHGRHELCQDGPPLSFPLSPPATSSIRVTHQALQDEERQAVQHRQNWQRAES</sequence>
<reference evidence="2 3" key="1">
    <citation type="journal article" date="2014" name="Genome Biol. Evol.">
        <title>The genome of the myxosporean Thelohanellus kitauei shows adaptations to nutrient acquisition within its fish host.</title>
        <authorList>
            <person name="Yang Y."/>
            <person name="Xiong J."/>
            <person name="Zhou Z."/>
            <person name="Huo F."/>
            <person name="Miao W."/>
            <person name="Ran C."/>
            <person name="Liu Y."/>
            <person name="Zhang J."/>
            <person name="Feng J."/>
            <person name="Wang M."/>
            <person name="Wang M."/>
            <person name="Wang L."/>
            <person name="Yao B."/>
        </authorList>
    </citation>
    <scope>NUCLEOTIDE SEQUENCE [LARGE SCALE GENOMIC DNA]</scope>
    <source>
        <strain evidence="2">Wuqing</strain>
    </source>
</reference>
<proteinExistence type="predicted"/>
<name>A0A0C2M700_THEKT</name>
<evidence type="ECO:0000313" key="3">
    <source>
        <dbReference type="Proteomes" id="UP000031668"/>
    </source>
</evidence>
<feature type="compositionally biased region" description="Polar residues" evidence="1">
    <location>
        <begin position="115"/>
        <end position="125"/>
    </location>
</feature>
<evidence type="ECO:0000313" key="2">
    <source>
        <dbReference type="EMBL" id="KII62815.1"/>
    </source>
</evidence>
<feature type="region of interest" description="Disordered" evidence="1">
    <location>
        <begin position="100"/>
        <end position="125"/>
    </location>
</feature>
<gene>
    <name evidence="2" type="ORF">RF11_08992</name>
</gene>
<protein>
    <submittedName>
        <fullName evidence="2">Uncharacterized protein</fullName>
    </submittedName>
</protein>
<dbReference type="AlphaFoldDB" id="A0A0C2M700"/>
<dbReference type="Proteomes" id="UP000031668">
    <property type="component" value="Unassembled WGS sequence"/>
</dbReference>
<keyword evidence="3" id="KW-1185">Reference proteome</keyword>
<organism evidence="2 3">
    <name type="scientific">Thelohanellus kitauei</name>
    <name type="common">Myxosporean</name>
    <dbReference type="NCBI Taxonomy" id="669202"/>
    <lineage>
        <taxon>Eukaryota</taxon>
        <taxon>Metazoa</taxon>
        <taxon>Cnidaria</taxon>
        <taxon>Myxozoa</taxon>
        <taxon>Myxosporea</taxon>
        <taxon>Bivalvulida</taxon>
        <taxon>Platysporina</taxon>
        <taxon>Myxobolidae</taxon>
        <taxon>Thelohanellus</taxon>
    </lineage>
</organism>
<evidence type="ECO:0000256" key="1">
    <source>
        <dbReference type="SAM" id="MobiDB-lite"/>
    </source>
</evidence>